<organism evidence="3 4">
    <name type="scientific">Pleurostoma richardsiae</name>
    <dbReference type="NCBI Taxonomy" id="41990"/>
    <lineage>
        <taxon>Eukaryota</taxon>
        <taxon>Fungi</taxon>
        <taxon>Dikarya</taxon>
        <taxon>Ascomycota</taxon>
        <taxon>Pezizomycotina</taxon>
        <taxon>Sordariomycetes</taxon>
        <taxon>Sordariomycetidae</taxon>
        <taxon>Calosphaeriales</taxon>
        <taxon>Pleurostomataceae</taxon>
        <taxon>Pleurostoma</taxon>
    </lineage>
</organism>
<sequence length="244" mass="26551">MTGPKILVLGATGPSGICLLRELLYRNHQTVAYVRNPTKIPADLAANPLLEVIQGQMDDTEKLETAVAQSSTVLSLLGPNVMRFPEPSPFPGYYSAGVLPLMRKHGVRRILAMSTISLSDPQDGFSLLRWLMVQLVHLAAGAAYRTMLGIGAVFSDAEATRDIDWTVYRIAFIPGGDDEASWKKDREDGEVFAGYVAQPGWRILLRRAAMARWLVDAAESGAREWVGKMPAISKKAGGGHSKTS</sequence>
<protein>
    <submittedName>
        <fullName evidence="3">NAD(P)-binding protein</fullName>
    </submittedName>
</protein>
<dbReference type="GO" id="GO:0016646">
    <property type="term" value="F:oxidoreductase activity, acting on the CH-NH group of donors, NAD or NADP as acceptor"/>
    <property type="evidence" value="ECO:0007669"/>
    <property type="project" value="TreeGrafter"/>
</dbReference>
<evidence type="ECO:0000259" key="2">
    <source>
        <dbReference type="Pfam" id="PF13460"/>
    </source>
</evidence>
<reference evidence="3" key="1">
    <citation type="submission" date="2022-07" db="EMBL/GenBank/DDBJ databases">
        <title>Fungi with potential for degradation of polypropylene.</title>
        <authorList>
            <person name="Gostincar C."/>
        </authorList>
    </citation>
    <scope>NUCLEOTIDE SEQUENCE</scope>
    <source>
        <strain evidence="3">EXF-13308</strain>
    </source>
</reference>
<dbReference type="InterPro" id="IPR051606">
    <property type="entry name" value="Polyketide_Oxido-like"/>
</dbReference>
<dbReference type="Gene3D" id="3.40.50.720">
    <property type="entry name" value="NAD(P)-binding Rossmann-like Domain"/>
    <property type="match status" value="1"/>
</dbReference>
<evidence type="ECO:0000313" key="3">
    <source>
        <dbReference type="EMBL" id="KAJ9139218.1"/>
    </source>
</evidence>
<comment type="caution">
    <text evidence="3">The sequence shown here is derived from an EMBL/GenBank/DDBJ whole genome shotgun (WGS) entry which is preliminary data.</text>
</comment>
<dbReference type="InterPro" id="IPR016040">
    <property type="entry name" value="NAD(P)-bd_dom"/>
</dbReference>
<keyword evidence="4" id="KW-1185">Reference proteome</keyword>
<name>A0AA38VLV2_9PEZI</name>
<accession>A0AA38VLV2</accession>
<dbReference type="AlphaFoldDB" id="A0AA38VLV2"/>
<dbReference type="Proteomes" id="UP001174694">
    <property type="component" value="Unassembled WGS sequence"/>
</dbReference>
<dbReference type="InterPro" id="IPR036291">
    <property type="entry name" value="NAD(P)-bd_dom_sf"/>
</dbReference>
<dbReference type="Pfam" id="PF13460">
    <property type="entry name" value="NAD_binding_10"/>
    <property type="match status" value="1"/>
</dbReference>
<evidence type="ECO:0000313" key="4">
    <source>
        <dbReference type="Proteomes" id="UP001174694"/>
    </source>
</evidence>
<dbReference type="PANTHER" id="PTHR43355:SF2">
    <property type="entry name" value="FLAVIN REDUCTASE (NADPH)"/>
    <property type="match status" value="1"/>
</dbReference>
<evidence type="ECO:0000256" key="1">
    <source>
        <dbReference type="ARBA" id="ARBA00038376"/>
    </source>
</evidence>
<gene>
    <name evidence="3" type="ORF">NKR23_g8115</name>
</gene>
<dbReference type="SUPFAM" id="SSF51735">
    <property type="entry name" value="NAD(P)-binding Rossmann-fold domains"/>
    <property type="match status" value="1"/>
</dbReference>
<dbReference type="PANTHER" id="PTHR43355">
    <property type="entry name" value="FLAVIN REDUCTASE (NADPH)"/>
    <property type="match status" value="1"/>
</dbReference>
<comment type="similarity">
    <text evidence="1">Belongs to the avfA family.</text>
</comment>
<dbReference type="EMBL" id="JANBVO010000027">
    <property type="protein sequence ID" value="KAJ9139218.1"/>
    <property type="molecule type" value="Genomic_DNA"/>
</dbReference>
<proteinExistence type="inferred from homology"/>
<feature type="domain" description="NAD(P)-binding" evidence="2">
    <location>
        <begin position="10"/>
        <end position="192"/>
    </location>
</feature>